<name>A0A0E3JMK6_CLOSL</name>
<dbReference type="EMBL" id="CP009933">
    <property type="protein sequence ID" value="AKA68154.1"/>
    <property type="molecule type" value="Genomic_DNA"/>
</dbReference>
<keyword evidence="2" id="KW-1185">Reference proteome</keyword>
<protein>
    <submittedName>
        <fullName evidence="1">Uncharacterized protein</fullName>
    </submittedName>
</protein>
<organism evidence="1 2">
    <name type="scientific">Clostridium scatologenes</name>
    <dbReference type="NCBI Taxonomy" id="1548"/>
    <lineage>
        <taxon>Bacteria</taxon>
        <taxon>Bacillati</taxon>
        <taxon>Bacillota</taxon>
        <taxon>Clostridia</taxon>
        <taxon>Eubacteriales</taxon>
        <taxon>Clostridiaceae</taxon>
        <taxon>Clostridium</taxon>
    </lineage>
</organism>
<dbReference type="Proteomes" id="UP000033115">
    <property type="component" value="Chromosome"/>
</dbReference>
<evidence type="ECO:0000313" key="2">
    <source>
        <dbReference type="Proteomes" id="UP000033115"/>
    </source>
</evidence>
<dbReference type="STRING" id="1548.CSCA_1029"/>
<gene>
    <name evidence="1" type="ORF">CSCA_1029</name>
</gene>
<sequence length="47" mass="5732">MNKKNKLICIKKPYNSVRIQVNERNVKRTNHAMSCFLVWNLKKYMTF</sequence>
<dbReference type="KEGG" id="csq:CSCA_1029"/>
<proteinExistence type="predicted"/>
<evidence type="ECO:0000313" key="1">
    <source>
        <dbReference type="EMBL" id="AKA68154.1"/>
    </source>
</evidence>
<accession>A0A0E3JMK6</accession>
<dbReference type="HOGENOM" id="CLU_3166566_0_0_9"/>
<dbReference type="AlphaFoldDB" id="A0A0E3JMK6"/>
<reference evidence="1 2" key="1">
    <citation type="journal article" date="2015" name="J. Biotechnol.">
        <title>Complete genome sequence of a malodorant-producing acetogen, Clostridium scatologenes ATCC 25775(T).</title>
        <authorList>
            <person name="Zhu Z."/>
            <person name="Guo T."/>
            <person name="Zheng H."/>
            <person name="Song T."/>
            <person name="Ouyang P."/>
            <person name="Xie J."/>
        </authorList>
    </citation>
    <scope>NUCLEOTIDE SEQUENCE [LARGE SCALE GENOMIC DNA]</scope>
    <source>
        <strain evidence="1 2">ATCC 25775</strain>
    </source>
</reference>